<protein>
    <recommendedName>
        <fullName evidence="3">Lipoprotein</fullName>
    </recommendedName>
</protein>
<accession>A0ABV9VYX1</accession>
<dbReference type="PROSITE" id="PS51257">
    <property type="entry name" value="PROKAR_LIPOPROTEIN"/>
    <property type="match status" value="1"/>
</dbReference>
<keyword evidence="2" id="KW-1185">Reference proteome</keyword>
<dbReference type="RefSeq" id="WP_380118190.1">
    <property type="nucleotide sequence ID" value="NZ_JBHSIU010000031.1"/>
</dbReference>
<evidence type="ECO:0000313" key="1">
    <source>
        <dbReference type="EMBL" id="MFC5001297.1"/>
    </source>
</evidence>
<dbReference type="Proteomes" id="UP001595912">
    <property type="component" value="Unassembled WGS sequence"/>
</dbReference>
<evidence type="ECO:0000313" key="2">
    <source>
        <dbReference type="Proteomes" id="UP001595912"/>
    </source>
</evidence>
<comment type="caution">
    <text evidence="1">The sequence shown here is derived from an EMBL/GenBank/DDBJ whole genome shotgun (WGS) entry which is preliminary data.</text>
</comment>
<organism evidence="1 2">
    <name type="scientific">Dactylosporangium cerinum</name>
    <dbReference type="NCBI Taxonomy" id="1434730"/>
    <lineage>
        <taxon>Bacteria</taxon>
        <taxon>Bacillati</taxon>
        <taxon>Actinomycetota</taxon>
        <taxon>Actinomycetes</taxon>
        <taxon>Micromonosporales</taxon>
        <taxon>Micromonosporaceae</taxon>
        <taxon>Dactylosporangium</taxon>
    </lineage>
</organism>
<name>A0ABV9VYX1_9ACTN</name>
<proteinExistence type="predicted"/>
<gene>
    <name evidence="1" type="ORF">ACFPIJ_26120</name>
</gene>
<sequence length="359" mass="37413">MGDRLMHARRVGAAVVAAITMVMVGAGCGDTKGKEVVYRDVAKVLDHSNTKLPAAGDPAPSLAGPHFEIRLAGRQIGTRSREFAFFMGDHAATGVAAEGFELALIRLGSSGIGTNPGQVICRVSAGATVLQVPTPSGSGFDTLFAMVVPVGAPLTLTVTDEGRAQSLDLRTGALGPDAAVEFQQSTAQPLSGSTTVTGTVTAFGQSRPYTIVLTPITVSRIIYDPAMHWAPAGRAWLRISMRFTSNSLYVDGQRIRMPFYLLQSLDLPTALVFTLPDGTRVPAMAGTYEQDPVFAPKEPLLHGSFEVPAGTRVGTVTVALGGTVTATPGGSGDGRPDRTQRVRYAPTPATVSVAVALPA</sequence>
<reference evidence="2" key="1">
    <citation type="journal article" date="2019" name="Int. J. Syst. Evol. Microbiol.">
        <title>The Global Catalogue of Microorganisms (GCM) 10K type strain sequencing project: providing services to taxonomists for standard genome sequencing and annotation.</title>
        <authorList>
            <consortium name="The Broad Institute Genomics Platform"/>
            <consortium name="The Broad Institute Genome Sequencing Center for Infectious Disease"/>
            <person name="Wu L."/>
            <person name="Ma J."/>
        </authorList>
    </citation>
    <scope>NUCLEOTIDE SEQUENCE [LARGE SCALE GENOMIC DNA]</scope>
    <source>
        <strain evidence="2">CGMCC 4.7152</strain>
    </source>
</reference>
<dbReference type="EMBL" id="JBHSIU010000031">
    <property type="protein sequence ID" value="MFC5001297.1"/>
    <property type="molecule type" value="Genomic_DNA"/>
</dbReference>
<evidence type="ECO:0008006" key="3">
    <source>
        <dbReference type="Google" id="ProtNLM"/>
    </source>
</evidence>